<dbReference type="EMBL" id="ML170332">
    <property type="protein sequence ID" value="TDL14500.1"/>
    <property type="molecule type" value="Genomic_DNA"/>
</dbReference>
<accession>A0A4Y7PJA6</accession>
<dbReference type="Proteomes" id="UP000294933">
    <property type="component" value="Unassembled WGS sequence"/>
</dbReference>
<feature type="compositionally biased region" description="Basic and acidic residues" evidence="1">
    <location>
        <begin position="157"/>
        <end position="172"/>
    </location>
</feature>
<protein>
    <submittedName>
        <fullName evidence="2">Uncharacterized protein</fullName>
    </submittedName>
</protein>
<gene>
    <name evidence="2" type="ORF">BD410DRAFT_809684</name>
</gene>
<name>A0A4Y7PJA6_9AGAM</name>
<evidence type="ECO:0000313" key="2">
    <source>
        <dbReference type="EMBL" id="TDL14500.1"/>
    </source>
</evidence>
<feature type="compositionally biased region" description="Polar residues" evidence="1">
    <location>
        <begin position="80"/>
        <end position="96"/>
    </location>
</feature>
<feature type="compositionally biased region" description="Basic and acidic residues" evidence="1">
    <location>
        <begin position="105"/>
        <end position="119"/>
    </location>
</feature>
<dbReference type="AlphaFoldDB" id="A0A4Y7PJA6"/>
<evidence type="ECO:0000313" key="3">
    <source>
        <dbReference type="Proteomes" id="UP000294933"/>
    </source>
</evidence>
<dbReference type="VEuPathDB" id="FungiDB:BD410DRAFT_809684"/>
<feature type="region of interest" description="Disordered" evidence="1">
    <location>
        <begin position="147"/>
        <end position="186"/>
    </location>
</feature>
<keyword evidence="3" id="KW-1185">Reference proteome</keyword>
<organism evidence="2 3">
    <name type="scientific">Rickenella mellea</name>
    <dbReference type="NCBI Taxonomy" id="50990"/>
    <lineage>
        <taxon>Eukaryota</taxon>
        <taxon>Fungi</taxon>
        <taxon>Dikarya</taxon>
        <taxon>Basidiomycota</taxon>
        <taxon>Agaricomycotina</taxon>
        <taxon>Agaricomycetes</taxon>
        <taxon>Hymenochaetales</taxon>
        <taxon>Rickenellaceae</taxon>
        <taxon>Rickenella</taxon>
    </lineage>
</organism>
<feature type="region of interest" description="Disordered" evidence="1">
    <location>
        <begin position="80"/>
        <end position="119"/>
    </location>
</feature>
<reference evidence="2 3" key="1">
    <citation type="submission" date="2018-06" db="EMBL/GenBank/DDBJ databases">
        <title>A transcriptomic atlas of mushroom development highlights an independent origin of complex multicellularity.</title>
        <authorList>
            <consortium name="DOE Joint Genome Institute"/>
            <person name="Krizsan K."/>
            <person name="Almasi E."/>
            <person name="Merenyi Z."/>
            <person name="Sahu N."/>
            <person name="Viragh M."/>
            <person name="Koszo T."/>
            <person name="Mondo S."/>
            <person name="Kiss B."/>
            <person name="Balint B."/>
            <person name="Kues U."/>
            <person name="Barry K."/>
            <person name="Hegedus J.C."/>
            <person name="Henrissat B."/>
            <person name="Johnson J."/>
            <person name="Lipzen A."/>
            <person name="Ohm R."/>
            <person name="Nagy I."/>
            <person name="Pangilinan J."/>
            <person name="Yan J."/>
            <person name="Xiong Y."/>
            <person name="Grigoriev I.V."/>
            <person name="Hibbett D.S."/>
            <person name="Nagy L.G."/>
        </authorList>
    </citation>
    <scope>NUCLEOTIDE SEQUENCE [LARGE SCALE GENOMIC DNA]</scope>
    <source>
        <strain evidence="2 3">SZMC22713</strain>
    </source>
</reference>
<proteinExistence type="predicted"/>
<evidence type="ECO:0000256" key="1">
    <source>
        <dbReference type="SAM" id="MobiDB-lite"/>
    </source>
</evidence>
<sequence>MAITIVENGWAYATIVVMLKACASQLWHNYSDSHNCLCCLENQSEAFKTELGRIMVSIFAADDMHSASIIWISSIVRTSPGNTPRQLQTPTPTSCDSFMARPRKYKSEKEQVEAARKRRRDWYDRNRRRESAKSLARYHHLSSIDFEPKSSLPRTHIPSDREPSPIHEEQLNKRPQGHANSDDTLNFSSTHTQLYTQAMLAAAQDAMRTWHLAAGNINHEISEAQRIFDLWTCGLLHAWGSAVYCMIELNANSDLTRAKTELQPYLNLGIDLQDRFEIISRQSFIDDPSGSAGTWNTAQFLRRQITRAVDIMEEFCLILRDGGISSLRHSYADHSLNFQLL</sequence>